<evidence type="ECO:0000256" key="4">
    <source>
        <dbReference type="ARBA" id="ARBA00022737"/>
    </source>
</evidence>
<dbReference type="InterPro" id="IPR020807">
    <property type="entry name" value="PKS_DH"/>
</dbReference>
<dbReference type="SMART" id="SM00826">
    <property type="entry name" value="PKS_DH"/>
    <property type="match status" value="1"/>
</dbReference>
<accession>A0A059TYE0</accession>
<dbReference type="SUPFAM" id="SSF56801">
    <property type="entry name" value="Acetyl-CoA synthetase-like"/>
    <property type="match status" value="1"/>
</dbReference>
<feature type="active site" description="Proton donor; for dehydratase activity" evidence="9">
    <location>
        <position position="1103"/>
    </location>
</feature>
<dbReference type="FunFam" id="3.40.366.10:FF:000002">
    <property type="entry name" value="Probable polyketide synthase 2"/>
    <property type="match status" value="1"/>
</dbReference>
<dbReference type="NCBIfam" id="TIGR01733">
    <property type="entry name" value="AA-adenyl-dom"/>
    <property type="match status" value="1"/>
</dbReference>
<dbReference type="InterPro" id="IPR000873">
    <property type="entry name" value="AMP-dep_synth/lig_dom"/>
</dbReference>
<keyword evidence="7" id="KW-0012">Acyltransferase</keyword>
<feature type="active site" description="Proton acceptor; for dehydratase activity" evidence="9">
    <location>
        <position position="939"/>
    </location>
</feature>
<dbReference type="InterPro" id="IPR020845">
    <property type="entry name" value="AMP-binding_CS"/>
</dbReference>
<dbReference type="SUPFAM" id="SSF53335">
    <property type="entry name" value="S-adenosyl-L-methionine-dependent methyltransferases"/>
    <property type="match status" value="1"/>
</dbReference>
<dbReference type="Pfam" id="PF21394">
    <property type="entry name" value="Beta-ketacyl_N"/>
    <property type="match status" value="1"/>
</dbReference>
<evidence type="ECO:0000259" key="11">
    <source>
        <dbReference type="PROSITE" id="PS50075"/>
    </source>
</evidence>
<dbReference type="SMART" id="SM01294">
    <property type="entry name" value="PKS_PP_betabranch"/>
    <property type="match status" value="1"/>
</dbReference>
<dbReference type="InterPro" id="IPR049900">
    <property type="entry name" value="PKS_mFAS_DH"/>
</dbReference>
<keyword evidence="5" id="KW-0521">NADP</keyword>
<keyword evidence="6" id="KW-0511">Multifunctional enzyme</keyword>
<dbReference type="InterPro" id="IPR016039">
    <property type="entry name" value="Thiolase-like"/>
</dbReference>
<evidence type="ECO:0000256" key="8">
    <source>
        <dbReference type="ARBA" id="ARBA00029443"/>
    </source>
</evidence>
<gene>
    <name evidence="14" type="ORF">5d6</name>
</gene>
<dbReference type="FunFam" id="3.40.47.10:FF:000019">
    <property type="entry name" value="Polyketide synthase type I"/>
    <property type="match status" value="1"/>
</dbReference>
<dbReference type="SUPFAM" id="SSF51735">
    <property type="entry name" value="NAD(P)-binding Rossmann-fold domains"/>
    <property type="match status" value="3"/>
</dbReference>
<dbReference type="GO" id="GO:0031177">
    <property type="term" value="F:phosphopantetheine binding"/>
    <property type="evidence" value="ECO:0007669"/>
    <property type="project" value="InterPro"/>
</dbReference>
<dbReference type="SUPFAM" id="SSF52151">
    <property type="entry name" value="FabD/lysophospholipase-like"/>
    <property type="match status" value="1"/>
</dbReference>
<dbReference type="GO" id="GO:0009403">
    <property type="term" value="P:toxin biosynthetic process"/>
    <property type="evidence" value="ECO:0007669"/>
    <property type="project" value="UniProtKB-ARBA"/>
</dbReference>
<dbReference type="InterPro" id="IPR020843">
    <property type="entry name" value="ER"/>
</dbReference>
<dbReference type="PROSITE" id="PS00606">
    <property type="entry name" value="KS3_1"/>
    <property type="match status" value="1"/>
</dbReference>
<dbReference type="PROSITE" id="PS00455">
    <property type="entry name" value="AMP_BINDING"/>
    <property type="match status" value="1"/>
</dbReference>
<dbReference type="SUPFAM" id="SSF52777">
    <property type="entry name" value="CoA-dependent acyltransferases"/>
    <property type="match status" value="2"/>
</dbReference>
<dbReference type="InterPro" id="IPR018201">
    <property type="entry name" value="Ketoacyl_synth_AS"/>
</dbReference>
<dbReference type="PANTHER" id="PTHR43775">
    <property type="entry name" value="FATTY ACID SYNTHASE"/>
    <property type="match status" value="1"/>
</dbReference>
<dbReference type="InterPro" id="IPR029063">
    <property type="entry name" value="SAM-dependent_MTases_sf"/>
</dbReference>
<feature type="domain" description="Ketosynthase family 3 (KS3)" evidence="12">
    <location>
        <begin position="16"/>
        <end position="442"/>
    </location>
</feature>
<dbReference type="FunFam" id="3.40.50.720:FF:000209">
    <property type="entry name" value="Polyketide synthase Pks12"/>
    <property type="match status" value="1"/>
</dbReference>
<dbReference type="InterPro" id="IPR009081">
    <property type="entry name" value="PP-bd_ACP"/>
</dbReference>
<dbReference type="Gene3D" id="3.10.129.110">
    <property type="entry name" value="Polyketide synthase dehydratase"/>
    <property type="match status" value="1"/>
</dbReference>
<dbReference type="PROSITE" id="PS52004">
    <property type="entry name" value="KS3_2"/>
    <property type="match status" value="1"/>
</dbReference>
<dbReference type="InterPro" id="IPR011032">
    <property type="entry name" value="GroES-like_sf"/>
</dbReference>
<dbReference type="GO" id="GO:0005886">
    <property type="term" value="C:plasma membrane"/>
    <property type="evidence" value="ECO:0007669"/>
    <property type="project" value="TreeGrafter"/>
</dbReference>
<feature type="region of interest" description="C-terminal hotdog fold" evidence="9">
    <location>
        <begin position="1042"/>
        <end position="1190"/>
    </location>
</feature>
<dbReference type="GO" id="GO:0071770">
    <property type="term" value="P:DIM/DIP cell wall layer assembly"/>
    <property type="evidence" value="ECO:0007669"/>
    <property type="project" value="TreeGrafter"/>
</dbReference>
<dbReference type="FunFam" id="3.40.50.12780:FF:000012">
    <property type="entry name" value="Non-ribosomal peptide synthetase"/>
    <property type="match status" value="1"/>
</dbReference>
<dbReference type="InterPro" id="IPR014030">
    <property type="entry name" value="Ketoacyl_synth_N"/>
</dbReference>
<dbReference type="InterPro" id="IPR036736">
    <property type="entry name" value="ACP-like_sf"/>
</dbReference>
<evidence type="ECO:0000256" key="7">
    <source>
        <dbReference type="ARBA" id="ARBA00023315"/>
    </source>
</evidence>
<dbReference type="PANTHER" id="PTHR43775:SF37">
    <property type="entry name" value="SI:DKEY-61P9.11"/>
    <property type="match status" value="1"/>
</dbReference>
<dbReference type="Pfam" id="PF21089">
    <property type="entry name" value="PKS_DH_N"/>
    <property type="match status" value="1"/>
</dbReference>
<dbReference type="CDD" id="cd19531">
    <property type="entry name" value="LCL_NRPS-like"/>
    <property type="match status" value="1"/>
</dbReference>
<dbReference type="InterPro" id="IPR042104">
    <property type="entry name" value="PKS_dehydratase_sf"/>
</dbReference>
<sequence length="3862" mass="427139">MISRQGEENRPGGQEKAPLAIIGIGCRFPGGVTDAESFWGMLEEGRSGIVEVPENRWNRERFYHENAEIPGKMITKWGGFVENLEKFDAQFFGISPREALRMDPQQRWLLEVAWEALEDAGAQPREMRGSQTGVFVGIASNDYASIQMRNYAEVDVHTNSGSTLSIASNRISYLFDLKGPSVSVDTACSSALVAVNLACQAIWTGECDAALAGGVNAILTPDASIGFSKASMLSPSGQCFAFDARANGYVRGEGAGMILIKPLDEALADGNPVYAVIRAAVINQDGNTSSMTVPGVESQEEMLRQAYAQAGMKPSRVVYMEAHGTGTPVGDPIETNALGNVLCQGRPNGQECLIGSVKTNIGHLESGSGIAGLIKAALVLHKDMVPPNLNFEKPNPNIPFEALKLKVATKLQPLPHPDGQPPVTAVNSFGFGGTNAHIVLEAAPRPQKRVSKSKPRADRPFVLPISARADDALRAYADSYYDFLADDSLPLADVCYSAGAHKEQHELYRAVVIGKDHQELRKRLRAWTQGREDEGVVIGRPSGAVNSNVFVFTGQGAQWWAMGQQLLEREPLFRKVIEQIDRLLKPMAGWSLLQEMTRSEKDSKIDRTNIAQPAIFALQVALAELWKSWGIEPSKVIGHSVGEVAAAYCAGIYSLEDAVKVIYHRSRLQDTTGGHGRMVALGLTAEEARKTVKGHEEHVQVAVVNSPNLVTLAGDTEPLEAIVKELEDAGKFVRWLRIDYAFHTHQMDPIKDELLEVLADIKPRPARIPFISTVTGGLFMGEKLDGHYWWRNVREPVLFGPAMSGLIRGGEDLFLELGPHPALQSSITECLAELGKKGSIHHSLKRKTDESLQILSNLGSLHLHGVEIDWAAVSQSSGNFVRQPGYPWHYEHFWLESEEAAQYRLGGETHPLLGMKVPGPRPAWQFDLDPRYFSYLDDHRFWDSTVFPAAGYGEIGIAVSRVLFPDEPFVVEELETKKALFVSENKVPSVRVVFDEADKYFYIYSATGDKKDWELNAQGRLLKLSPSEPEPVDLEAVRERLVNHYDHETYYDEYAKAGYQFGPNFQHLKNVWYVTGESLAEIIPPELVAETAPDYHFHPAILDACFHGVKGAQDVPEDARAADHFYLPAAIRRVRLYRDKPPAKLWTHAKVLRDDGESVLSDIFVYDEEGHRVADILGFRVDRVEQKDSSAEDIESCFYQFHSEPCRLRGTGLKGPTRFAATGDIVKKVKEAVPEIYREHSIAAYVKEFSPRVEVAARQFIQNAFLKLGWKPKIGGHFTFDKFIRDLGIIEQHHRLTRAHLRTLEKAGWLRQIEEDTWEVTEMPTIADAEEDLRALGEEYPRFASESDLQLLTGPRLAEVLCGEEDPLMILFPKGASEPLERFYREAGDFPANNQLIALAVSKAMENLPHRRALRVLEVGAGTGSLTRAVLPSLHSDRTEYTFSDNGPAFIVEAKKQFADHSFIQYTIFDVEKDPAEQGIDPHGYDLILATNVVHATSDLKHTLANLQSCLAANGILMFLEVTNRLRPSFDNVFGLLKGWWQYTDTELRPHSALLERHEWERLLSECGYRDVTSFVSSPNEPESDQAVFIAVGPEVTEDQLREATAPEPESSDAEQEDQSEAEEEKPSTYLVFADGGGVAENLTTEILGAGGNVVRVKAGEAFVIHGPSEYAVAPDSKDDIKRLFEELAKSGTHPRFILHCWSLDHADSDDNLSLESLQNDQRTGVLSGLALAQAVDACEHGRAPHVYFITRGAQGVLEGEGPSRLASAPLTGLVRVANNEQPNTKWTLIDLDPKRPTTEMEDLGNELFLGDGELEVAHRDGRRYANRLHNVKADDLPPRTYNAVQKDGSILPYRLQIDKPGILTNLSLNETPRREPDADEIEVIVKAGGINFRDVMKALGMYPGNPVDLKWFGDDFSGTVVRVGKNVRDLNPGDDVVGMAPYCFRSYVTVNRHMVFRKPGHINFEEAATLPTVFLTSHYALNHLARMQQGEKILIHAGTGGVGQAAIQIAKNLHLEIFSTAGSPEKRRLLKDMGVHHVMDSRSLDFADEIMEITNGKGVDAVLNSLAGDFIPKNFSVLAPFGRFLEIGKIDIYNNSRIGLEPLRNNISYFVIDLAQHLEHQPEFVASMFSELAEKFFAEEYQPLPHKIFPISDVIEAFRYMAQGKHIGKNVLSFQVDEIPIGPCTEDENLFRPDASYLITGGAGGFGLELAKWMARQGARNLVLMSRSGPRDDDAKEDFEAMRAAGINVVDARADVTSREDVQKVLDQIQAELPPLRGVIHGAMVLDDEFLIELDNDRFNKVLNPKMLGAWNLHTLTLGLPLEHFISFSSFSAVMGAVKQSNYNAGNYFLDSLAAYRHSHGLPALTFNWGALSGAGFVERNEKTAQYLEMIGLKPFNMDETLRVFRRMLPLDPVEVAASRVDWNSIGRLSPMIAQANMFAPVARKHLEGEGGSSVRPRILSAAPEEQLRLVEDFIAEQVAGVFGTDVSKIDRHTPLTNLGLDSLMAIELMNRIEGELGITLPMGAVLNGPNLKELAVPVLNTLIESADGSEVGGAGAGHGGGAFSVPLEKSAEEVTEFPLTEGQRALWFLHQLAPESPAYNLVFSAKFRPLVDIELMKKAFLSLYERHPMLDVTFTAVNGQPVQRVHKGRTIDFREHDATHLTEQEIKSLLIEHANKPFDLENGPVVRLEMFRTRDDAHVTLLGMHHIVSDAWSVTLILNDLIESYFSLKAGKVPQYAPLEYRYHDFVTWEHKHLESEGGEKMLEFWKEKIEGAPMVLDLPTDRPRPPVQTFNGATHGFKLDETLTEQVVKLTNEENTTLFTTLLSGFEALIHRYCNQDDLLMGCPLAGRNQSELHGIVGYFINPVALRSRVDDDPTFAEFLQRNSEQVVGAIENQQYPMARLVDKLKVRRDPSRSPIFQVSFSMERIPGVDEQGIAVFLIGQGGHEFHVGDMSIETVDLTLRQAQFEITLVVEEAGGNIYGCWQYNRDLFEPETIADLNNLYAQVLREVAADPQQHISEINLLSKDEETKILETWNATATDYPEHKLLHQLVAAQAAQIPTAVAVRCGSQSLTFKELNRRANGLASKLRNEGIGPDKPVALLLDRSVDMVVGTLGILKAGGCYVPMDPDFPAFRIQQMLRNAAPSVLVSSGAELKTLPGGPWKTVDIDEVEPADTAPVVGDLTPSSLAYIIYTSGSTGTPKGVEIPHQAAVNFLHAMQKEPGLSKSDRLLAVTTLSFDISLLELYLPLLTGAQSIIATREEAKDGRRLATLLNQLDITAMQATPATWQLLLDAGWEGKANLRVFCGGEAMPRALANALVNSASEVWNLYGPTETTVWSTCERVFEGDGTVSIGRPIANTTVYILDHQLRPVPAGFVGDLYIGGAGLARGYHNRDDLTAENFIDIKLPNRKTERVYKTGDLARWTSDRQLECLGRSDFQVKLRGVRMELEDIESQIAAHPKVKQVVVVKRVDLPGGENLVAYYIPDGSADNLTPELRAHLANRLPDSMRPAFYQPLDEFPLTPNQKIDRNRLPAPSVDRSGLETEFVPPQTPSEQVLWDIFSKAFETEKIGIRDNFFEIGGDSLLAVRILLEVSSAFNRELPVQAFLRNPSIEQLARYLHHTSEEHAALEAPDGETAGGVSAGDLMESDHISIEIVERGAEQDVPHLDAVALSYIPDSFAALAGTSKEELIRDWFDGKPLLSNVYHLAQGKIGVVMLPCFELDLYKNGDTIKEAVIEALELSARMGAKTVSLTGVIPSATSHGRKILEWIEGRDDLPVITTGDATRTATIVKSMEGMLEAAGRNLSGELVAFVGLGSNGRGALELMLEVLPHPQDIILCDPTRKPKNSNRSAKISSPKADI</sequence>
<dbReference type="InterPro" id="IPR050091">
    <property type="entry name" value="PKS_NRPS_Biosynth_Enz"/>
</dbReference>
<dbReference type="SMART" id="SM00827">
    <property type="entry name" value="PKS_AT"/>
    <property type="match status" value="1"/>
</dbReference>
<dbReference type="InterPro" id="IPR013968">
    <property type="entry name" value="PKS_KR"/>
</dbReference>
<dbReference type="InterPro" id="IPR016036">
    <property type="entry name" value="Malonyl_transacylase_ACP-bd"/>
</dbReference>
<dbReference type="Pfam" id="PF16197">
    <property type="entry name" value="KAsynt_C_assoc"/>
    <property type="match status" value="1"/>
</dbReference>
<dbReference type="CDD" id="cd05195">
    <property type="entry name" value="enoyl_red"/>
    <property type="match status" value="1"/>
</dbReference>
<dbReference type="InterPro" id="IPR049490">
    <property type="entry name" value="C883_1060-like_KR_N"/>
</dbReference>
<comment type="similarity">
    <text evidence="8">In the C-terminal section; belongs to the NRP synthetase family.</text>
</comment>
<dbReference type="InterPro" id="IPR013149">
    <property type="entry name" value="ADH-like_C"/>
</dbReference>
<dbReference type="InterPro" id="IPR013154">
    <property type="entry name" value="ADH-like_N"/>
</dbReference>
<protein>
    <submittedName>
        <fullName evidence="14">PKS/NRPS hybrid</fullName>
    </submittedName>
</protein>
<reference evidence="14" key="1">
    <citation type="submission" date="2014-02" db="EMBL/GenBank/DDBJ databases">
        <title>Screening of novel PKS from marine sediment.</title>
        <authorList>
            <person name="Xie F."/>
            <person name="Fu C."/>
            <person name="Dai H."/>
            <person name="Zhang L."/>
        </authorList>
    </citation>
    <scope>NUCLEOTIDE SEQUENCE</scope>
</reference>
<dbReference type="InterPro" id="IPR036291">
    <property type="entry name" value="NAD(P)-bd_dom_sf"/>
</dbReference>
<dbReference type="Gene3D" id="3.40.50.720">
    <property type="entry name" value="NAD(P)-binding Rossmann-like Domain"/>
    <property type="match status" value="3"/>
</dbReference>
<dbReference type="Gene3D" id="3.90.180.10">
    <property type="entry name" value="Medium-chain alcohol dehydrogenases, catalytic domain"/>
    <property type="match status" value="1"/>
</dbReference>
<dbReference type="Gene3D" id="3.40.50.980">
    <property type="match status" value="2"/>
</dbReference>
<dbReference type="Pfam" id="PF00501">
    <property type="entry name" value="AMP-binding"/>
    <property type="match status" value="1"/>
</dbReference>
<evidence type="ECO:0000256" key="9">
    <source>
        <dbReference type="PROSITE-ProRule" id="PRU01363"/>
    </source>
</evidence>
<evidence type="ECO:0000259" key="13">
    <source>
        <dbReference type="PROSITE" id="PS52019"/>
    </source>
</evidence>
<dbReference type="InterPro" id="IPR016035">
    <property type="entry name" value="Acyl_Trfase/lysoPLipase"/>
</dbReference>
<dbReference type="Pfam" id="PF08240">
    <property type="entry name" value="ADH_N"/>
    <property type="match status" value="1"/>
</dbReference>
<proteinExistence type="inferred from homology"/>
<dbReference type="InterPro" id="IPR014043">
    <property type="entry name" value="Acyl_transferase_dom"/>
</dbReference>
<dbReference type="InterPro" id="IPR057326">
    <property type="entry name" value="KR_dom"/>
</dbReference>
<dbReference type="InterPro" id="IPR045851">
    <property type="entry name" value="AMP-bd_C_sf"/>
</dbReference>
<dbReference type="Pfam" id="PF08659">
    <property type="entry name" value="KR"/>
    <property type="match status" value="1"/>
</dbReference>
<dbReference type="SMART" id="SM00825">
    <property type="entry name" value="PKS_KS"/>
    <property type="match status" value="1"/>
</dbReference>
<dbReference type="InterPro" id="IPR049552">
    <property type="entry name" value="PKS_DH_N"/>
</dbReference>
<keyword evidence="2" id="KW-0597">Phosphoprotein</keyword>
<dbReference type="Gene3D" id="3.30.300.30">
    <property type="match status" value="1"/>
</dbReference>
<dbReference type="InterPro" id="IPR013217">
    <property type="entry name" value="Methyltransf_12"/>
</dbReference>
<dbReference type="PROSITE" id="PS52019">
    <property type="entry name" value="PKS_MFAS_DH"/>
    <property type="match status" value="1"/>
</dbReference>
<dbReference type="Gene3D" id="1.10.1200.10">
    <property type="entry name" value="ACP-like"/>
    <property type="match status" value="2"/>
</dbReference>
<dbReference type="SMART" id="SM00829">
    <property type="entry name" value="PKS_ER"/>
    <property type="match status" value="1"/>
</dbReference>
<dbReference type="SUPFAM" id="SSF53901">
    <property type="entry name" value="Thiolase-like"/>
    <property type="match status" value="1"/>
</dbReference>
<evidence type="ECO:0000256" key="2">
    <source>
        <dbReference type="ARBA" id="ARBA00022553"/>
    </source>
</evidence>
<dbReference type="Gene3D" id="3.40.50.150">
    <property type="entry name" value="Vaccinia Virus protein VP39"/>
    <property type="match status" value="1"/>
</dbReference>
<dbReference type="InterPro" id="IPR020841">
    <property type="entry name" value="PKS_Beta-ketoAc_synthase_dom"/>
</dbReference>
<organism evidence="14">
    <name type="scientific">uncultured bacterium 12-5D</name>
    <dbReference type="NCBI Taxonomy" id="1497524"/>
    <lineage>
        <taxon>Bacteria</taxon>
        <taxon>environmental samples</taxon>
    </lineage>
</organism>
<dbReference type="Pfam" id="PF00698">
    <property type="entry name" value="Acyl_transf_1"/>
    <property type="match status" value="1"/>
</dbReference>
<feature type="domain" description="Carrier" evidence="11">
    <location>
        <begin position="2467"/>
        <end position="2544"/>
    </location>
</feature>
<evidence type="ECO:0000256" key="6">
    <source>
        <dbReference type="ARBA" id="ARBA00023268"/>
    </source>
</evidence>
<feature type="region of interest" description="Disordered" evidence="10">
    <location>
        <begin position="3842"/>
        <end position="3862"/>
    </location>
</feature>
<dbReference type="Pfam" id="PF08242">
    <property type="entry name" value="Methyltransf_12"/>
    <property type="match status" value="1"/>
</dbReference>
<dbReference type="PROSITE" id="PS50075">
    <property type="entry name" value="CARRIER"/>
    <property type="match status" value="2"/>
</dbReference>
<dbReference type="CDD" id="cd00833">
    <property type="entry name" value="PKS"/>
    <property type="match status" value="1"/>
</dbReference>
<dbReference type="CDD" id="cd08955">
    <property type="entry name" value="KR_2_FAS_SDR_x"/>
    <property type="match status" value="1"/>
</dbReference>
<evidence type="ECO:0000256" key="10">
    <source>
        <dbReference type="SAM" id="MobiDB-lite"/>
    </source>
</evidence>
<evidence type="ECO:0000313" key="14">
    <source>
        <dbReference type="EMBL" id="AHZ46164.1"/>
    </source>
</evidence>
<dbReference type="SUPFAM" id="SSF50129">
    <property type="entry name" value="GroES-like"/>
    <property type="match status" value="1"/>
</dbReference>
<feature type="domain" description="Carrier" evidence="11">
    <location>
        <begin position="3549"/>
        <end position="3624"/>
    </location>
</feature>
<dbReference type="InterPro" id="IPR001242">
    <property type="entry name" value="Condensation_dom"/>
</dbReference>
<dbReference type="Gene3D" id="3.40.47.10">
    <property type="match status" value="1"/>
</dbReference>
<dbReference type="Gene3D" id="3.30.70.3290">
    <property type="match status" value="1"/>
</dbReference>
<dbReference type="Pfam" id="PF00109">
    <property type="entry name" value="ketoacyl-synt"/>
    <property type="match status" value="1"/>
</dbReference>
<evidence type="ECO:0000256" key="5">
    <source>
        <dbReference type="ARBA" id="ARBA00022857"/>
    </source>
</evidence>
<dbReference type="GO" id="GO:0016491">
    <property type="term" value="F:oxidoreductase activity"/>
    <property type="evidence" value="ECO:0007669"/>
    <property type="project" value="InterPro"/>
</dbReference>
<dbReference type="Pfam" id="PF00550">
    <property type="entry name" value="PP-binding"/>
    <property type="match status" value="2"/>
</dbReference>
<feature type="region of interest" description="N-terminal hotdog fold" evidence="9">
    <location>
        <begin position="910"/>
        <end position="1028"/>
    </location>
</feature>
<dbReference type="InterPro" id="IPR020806">
    <property type="entry name" value="PKS_PP-bd"/>
</dbReference>
<dbReference type="InterPro" id="IPR023213">
    <property type="entry name" value="CAT-like_dom_sf"/>
</dbReference>
<evidence type="ECO:0000259" key="12">
    <source>
        <dbReference type="PROSITE" id="PS52004"/>
    </source>
</evidence>
<dbReference type="InterPro" id="IPR001227">
    <property type="entry name" value="Ac_transferase_dom_sf"/>
</dbReference>
<dbReference type="InterPro" id="IPR032821">
    <property type="entry name" value="PKS_assoc"/>
</dbReference>
<dbReference type="GO" id="GO:0004315">
    <property type="term" value="F:3-oxoacyl-[acyl-carrier-protein] synthase activity"/>
    <property type="evidence" value="ECO:0007669"/>
    <property type="project" value="InterPro"/>
</dbReference>
<dbReference type="InterPro" id="IPR010071">
    <property type="entry name" value="AA_adenyl_dom"/>
</dbReference>
<dbReference type="EMBL" id="KJ508012">
    <property type="protein sequence ID" value="AHZ46164.1"/>
    <property type="molecule type" value="Genomic_DNA"/>
</dbReference>
<keyword evidence="3" id="KW-0808">Transferase</keyword>
<feature type="compositionally biased region" description="Acidic residues" evidence="10">
    <location>
        <begin position="1610"/>
        <end position="1624"/>
    </location>
</feature>
<feature type="region of interest" description="Disordered" evidence="10">
    <location>
        <begin position="3525"/>
        <end position="3549"/>
    </location>
</feature>
<dbReference type="Gene3D" id="2.30.38.10">
    <property type="entry name" value="Luciferase, Domain 3"/>
    <property type="match status" value="1"/>
</dbReference>
<dbReference type="Gene3D" id="3.30.559.30">
    <property type="entry name" value="Nonribosomal peptide synthetase, condensation domain"/>
    <property type="match status" value="1"/>
</dbReference>
<dbReference type="GO" id="GO:0006633">
    <property type="term" value="P:fatty acid biosynthetic process"/>
    <property type="evidence" value="ECO:0007669"/>
    <property type="project" value="InterPro"/>
</dbReference>
<dbReference type="GO" id="GO:0004312">
    <property type="term" value="F:fatty acid synthase activity"/>
    <property type="evidence" value="ECO:0007669"/>
    <property type="project" value="TreeGrafter"/>
</dbReference>
<name>A0A059TYE0_9BACT</name>
<dbReference type="Pfam" id="PF00107">
    <property type="entry name" value="ADH_zinc_N"/>
    <property type="match status" value="1"/>
</dbReference>
<dbReference type="FunFam" id="3.40.50.980:FF:000001">
    <property type="entry name" value="Non-ribosomal peptide synthetase"/>
    <property type="match status" value="1"/>
</dbReference>
<dbReference type="Gene3D" id="3.40.366.10">
    <property type="entry name" value="Malonyl-Coenzyme A Acyl Carrier Protein, domain 2"/>
    <property type="match status" value="1"/>
</dbReference>
<dbReference type="SUPFAM" id="SSF47336">
    <property type="entry name" value="ACP-like"/>
    <property type="match status" value="2"/>
</dbReference>
<evidence type="ECO:0000256" key="3">
    <source>
        <dbReference type="ARBA" id="ARBA00022679"/>
    </source>
</evidence>
<dbReference type="Pfam" id="PF02801">
    <property type="entry name" value="Ketoacyl-synt_C"/>
    <property type="match status" value="1"/>
</dbReference>
<dbReference type="Pfam" id="PF13193">
    <property type="entry name" value="AMP-binding_C"/>
    <property type="match status" value="1"/>
</dbReference>
<dbReference type="Pfam" id="PF00668">
    <property type="entry name" value="Condensation"/>
    <property type="match status" value="1"/>
</dbReference>
<dbReference type="SMART" id="SM00822">
    <property type="entry name" value="PKS_KR"/>
    <property type="match status" value="1"/>
</dbReference>
<dbReference type="SMART" id="SM00823">
    <property type="entry name" value="PKS_PP"/>
    <property type="match status" value="2"/>
</dbReference>
<dbReference type="InterPro" id="IPR014031">
    <property type="entry name" value="Ketoacyl_synth_C"/>
</dbReference>
<dbReference type="SUPFAM" id="SSF55048">
    <property type="entry name" value="Probable ACP-binding domain of malonyl-CoA ACP transacylase"/>
    <property type="match status" value="1"/>
</dbReference>
<feature type="domain" description="PKS/mFAS DH" evidence="13">
    <location>
        <begin position="910"/>
        <end position="1190"/>
    </location>
</feature>
<keyword evidence="4" id="KW-0677">Repeat</keyword>
<feature type="region of interest" description="Disordered" evidence="10">
    <location>
        <begin position="1599"/>
        <end position="1627"/>
    </location>
</feature>
<evidence type="ECO:0000256" key="1">
    <source>
        <dbReference type="ARBA" id="ARBA00022450"/>
    </source>
</evidence>
<dbReference type="InterPro" id="IPR025110">
    <property type="entry name" value="AMP-bd_C"/>
</dbReference>
<dbReference type="Pfam" id="PF14765">
    <property type="entry name" value="PS-DH"/>
    <property type="match status" value="1"/>
</dbReference>
<dbReference type="InterPro" id="IPR049551">
    <property type="entry name" value="PKS_DH_C"/>
</dbReference>
<keyword evidence="1" id="KW-0596">Phosphopantetheine</keyword>
<dbReference type="Gene3D" id="3.30.559.10">
    <property type="entry name" value="Chloramphenicol acetyltransferase-like domain"/>
    <property type="match status" value="1"/>
</dbReference>
<dbReference type="GO" id="GO:0005737">
    <property type="term" value="C:cytoplasm"/>
    <property type="evidence" value="ECO:0007669"/>
    <property type="project" value="TreeGrafter"/>
</dbReference>